<organism evidence="7 8">
    <name type="scientific">Halobaculum halobium</name>
    <dbReference type="NCBI Taxonomy" id="3032281"/>
    <lineage>
        <taxon>Archaea</taxon>
        <taxon>Methanobacteriati</taxon>
        <taxon>Methanobacteriota</taxon>
        <taxon>Stenosarchaea group</taxon>
        <taxon>Halobacteria</taxon>
        <taxon>Halobacteriales</taxon>
        <taxon>Haloferacaceae</taxon>
        <taxon>Halobaculum</taxon>
    </lineage>
</organism>
<feature type="transmembrane region" description="Helical" evidence="6">
    <location>
        <begin position="122"/>
        <end position="143"/>
    </location>
</feature>
<feature type="transmembrane region" description="Helical" evidence="6">
    <location>
        <begin position="21"/>
        <end position="44"/>
    </location>
</feature>
<reference evidence="7 8" key="1">
    <citation type="journal article" date="2019" name="Int. J. Syst. Evol. Microbiol.">
        <title>The Global Catalogue of Microorganisms (GCM) 10K type strain sequencing project: providing services to taxonomists for standard genome sequencing and annotation.</title>
        <authorList>
            <consortium name="The Broad Institute Genomics Platform"/>
            <consortium name="The Broad Institute Genome Sequencing Center for Infectious Disease"/>
            <person name="Wu L."/>
            <person name="Ma J."/>
        </authorList>
    </citation>
    <scope>NUCLEOTIDE SEQUENCE [LARGE SCALE GENOMIC DNA]</scope>
    <source>
        <strain evidence="7 8">SYNS20</strain>
    </source>
</reference>
<sequence>MTDSPSTVDRAGPLSALDDRLDGLVGLAALVVLVNVAGAVPALLGGPSSAWFEALTKPALYPPPWLFGVVWTALFTLSGAAVWLVVRAEPSGARRLAFAAFVVQFVFNVAWTPTFFAFQEIAAALGVIVALAVLLAGTVGAFARVDRRAAALLVPYLAWVCFAAVLNYRFLVLN</sequence>
<feature type="transmembrane region" description="Helical" evidence="6">
    <location>
        <begin position="150"/>
        <end position="171"/>
    </location>
</feature>
<dbReference type="PANTHER" id="PTHR10057">
    <property type="entry name" value="PERIPHERAL-TYPE BENZODIAZEPINE RECEPTOR"/>
    <property type="match status" value="1"/>
</dbReference>
<dbReference type="Gene3D" id="1.20.1260.100">
    <property type="entry name" value="TspO/MBR protein"/>
    <property type="match status" value="1"/>
</dbReference>
<dbReference type="GeneID" id="81210085"/>
<evidence type="ECO:0000256" key="3">
    <source>
        <dbReference type="ARBA" id="ARBA00022692"/>
    </source>
</evidence>
<dbReference type="AlphaFoldDB" id="A0ABD5TEX5"/>
<evidence type="ECO:0000256" key="2">
    <source>
        <dbReference type="ARBA" id="ARBA00007524"/>
    </source>
</evidence>
<dbReference type="GO" id="GO:0033013">
    <property type="term" value="P:tetrapyrrole metabolic process"/>
    <property type="evidence" value="ECO:0007669"/>
    <property type="project" value="UniProtKB-ARBA"/>
</dbReference>
<dbReference type="GO" id="GO:0016020">
    <property type="term" value="C:membrane"/>
    <property type="evidence" value="ECO:0007669"/>
    <property type="project" value="UniProtKB-SubCell"/>
</dbReference>
<evidence type="ECO:0000256" key="1">
    <source>
        <dbReference type="ARBA" id="ARBA00004141"/>
    </source>
</evidence>
<accession>A0ABD5TEX5</accession>
<dbReference type="CDD" id="cd15904">
    <property type="entry name" value="TSPO_MBR"/>
    <property type="match status" value="1"/>
</dbReference>
<comment type="caution">
    <text evidence="7">The sequence shown here is derived from an EMBL/GenBank/DDBJ whole genome shotgun (WGS) entry which is preliminary data.</text>
</comment>
<evidence type="ECO:0000313" key="8">
    <source>
        <dbReference type="Proteomes" id="UP001596443"/>
    </source>
</evidence>
<evidence type="ECO:0000313" key="7">
    <source>
        <dbReference type="EMBL" id="MFC6786982.1"/>
    </source>
</evidence>
<comment type="subcellular location">
    <subcellularLocation>
        <location evidence="1">Membrane</location>
        <topology evidence="1">Multi-pass membrane protein</topology>
    </subcellularLocation>
</comment>
<comment type="similarity">
    <text evidence="2">Belongs to the TspO/BZRP family.</text>
</comment>
<gene>
    <name evidence="7" type="ORF">ACFQFD_13550</name>
</gene>
<dbReference type="InterPro" id="IPR038330">
    <property type="entry name" value="TspO/MBR-related_sf"/>
</dbReference>
<evidence type="ECO:0000256" key="6">
    <source>
        <dbReference type="SAM" id="Phobius"/>
    </source>
</evidence>
<dbReference type="FunFam" id="1.20.1260.100:FF:000001">
    <property type="entry name" value="translocator protein 2"/>
    <property type="match status" value="1"/>
</dbReference>
<dbReference type="Proteomes" id="UP001596443">
    <property type="component" value="Unassembled WGS sequence"/>
</dbReference>
<dbReference type="RefSeq" id="WP_284061172.1">
    <property type="nucleotide sequence ID" value="NZ_CP126158.1"/>
</dbReference>
<keyword evidence="3 6" id="KW-0812">Transmembrane</keyword>
<feature type="transmembrane region" description="Helical" evidence="6">
    <location>
        <begin position="98"/>
        <end position="116"/>
    </location>
</feature>
<dbReference type="PANTHER" id="PTHR10057:SF0">
    <property type="entry name" value="TRANSLOCATOR PROTEIN"/>
    <property type="match status" value="1"/>
</dbReference>
<dbReference type="EMBL" id="JBHSWX010000012">
    <property type="protein sequence ID" value="MFC6786982.1"/>
    <property type="molecule type" value="Genomic_DNA"/>
</dbReference>
<keyword evidence="4 6" id="KW-1133">Transmembrane helix</keyword>
<evidence type="ECO:0000256" key="5">
    <source>
        <dbReference type="ARBA" id="ARBA00023136"/>
    </source>
</evidence>
<keyword evidence="8" id="KW-1185">Reference proteome</keyword>
<dbReference type="PIRSF" id="PIRSF005859">
    <property type="entry name" value="PBR"/>
    <property type="match status" value="1"/>
</dbReference>
<evidence type="ECO:0000256" key="4">
    <source>
        <dbReference type="ARBA" id="ARBA00022989"/>
    </source>
</evidence>
<proteinExistence type="inferred from homology"/>
<protein>
    <submittedName>
        <fullName evidence="7">TspO/MBR family protein</fullName>
    </submittedName>
</protein>
<name>A0ABD5TEX5_9EURY</name>
<keyword evidence="5 6" id="KW-0472">Membrane</keyword>
<dbReference type="Pfam" id="PF03073">
    <property type="entry name" value="TspO_MBR"/>
    <property type="match status" value="1"/>
</dbReference>
<feature type="transmembrane region" description="Helical" evidence="6">
    <location>
        <begin position="64"/>
        <end position="86"/>
    </location>
</feature>
<dbReference type="InterPro" id="IPR004307">
    <property type="entry name" value="TspO_MBR"/>
</dbReference>